<feature type="binding site" evidence="6">
    <location>
        <position position="7"/>
    </location>
    <ligand>
        <name>Mg(2+)</name>
        <dbReference type="ChEBI" id="CHEBI:18420"/>
        <label>1</label>
    </ligand>
</feature>
<dbReference type="GO" id="GO:0008311">
    <property type="term" value="F:double-stranded DNA 3'-5' DNA exonuclease activity"/>
    <property type="evidence" value="ECO:0007669"/>
    <property type="project" value="UniProtKB-EC"/>
</dbReference>
<name>B9L9B3_NAUPA</name>
<dbReference type="Proteomes" id="UP000000448">
    <property type="component" value="Chromosome"/>
</dbReference>
<evidence type="ECO:0000256" key="1">
    <source>
        <dbReference type="ARBA" id="ARBA00007092"/>
    </source>
</evidence>
<comment type="cofactor">
    <cofactor evidence="6">
        <name>Mg(2+)</name>
        <dbReference type="ChEBI" id="CHEBI:18420"/>
    </cofactor>
    <cofactor evidence="6">
        <name>Mn(2+)</name>
        <dbReference type="ChEBI" id="CHEBI:29035"/>
    </cofactor>
    <text evidence="6">Probably binds two magnesium or manganese ions per subunit.</text>
</comment>
<evidence type="ECO:0000256" key="5">
    <source>
        <dbReference type="PIRSR" id="PIRSR604808-1"/>
    </source>
</evidence>
<feature type="domain" description="Endonuclease/exonuclease/phosphatase" evidence="8">
    <location>
        <begin position="4"/>
        <end position="243"/>
    </location>
</feature>
<dbReference type="EC" id="3.1.11.2" evidence="9"/>
<keyword evidence="3 9" id="KW-0378">Hydrolase</keyword>
<sequence>MRICTFNVNSIRSRLEIVQNLIKEYDIDVLCMQEIKVEEDKFPKIDEEYECVIHGQKKLNGVAVCSRIPIEKYQKGFEGELEEARFIYSLIDEIHIINVYVPLGDNYGERFEYKIYFYNKLFEFLSRFDLSKDKVVLCGDMNVAYSDLDVWDPEIWEGEVTFLPEEKAMINNILNMGFVDVIREFNKNERVYTFYDYRGAKVYKNEGMRLDYVFLSPTLAKEVKNVEILTSVRRKRKPTPSDHVPIIVEL</sequence>
<dbReference type="HOGENOM" id="CLU_027539_0_1_7"/>
<feature type="site" description="Interaction with DNA substrate" evidence="7">
    <location>
        <position position="243"/>
    </location>
</feature>
<dbReference type="Gene3D" id="3.60.10.10">
    <property type="entry name" value="Endonuclease/exonuclease/phosphatase"/>
    <property type="match status" value="1"/>
</dbReference>
<dbReference type="GO" id="GO:0006281">
    <property type="term" value="P:DNA repair"/>
    <property type="evidence" value="ECO:0007669"/>
    <property type="project" value="InterPro"/>
</dbReference>
<evidence type="ECO:0000256" key="2">
    <source>
        <dbReference type="ARBA" id="ARBA00022723"/>
    </source>
</evidence>
<evidence type="ECO:0000256" key="3">
    <source>
        <dbReference type="ARBA" id="ARBA00022801"/>
    </source>
</evidence>
<dbReference type="OrthoDB" id="9803914at2"/>
<dbReference type="STRING" id="598659.NAMH_0818"/>
<feature type="binding site" evidence="6">
    <location>
        <position position="242"/>
    </location>
    <ligand>
        <name>Mg(2+)</name>
        <dbReference type="ChEBI" id="CHEBI:18420"/>
        <label>1</label>
    </ligand>
</feature>
<feature type="site" description="Transition state stabilizer" evidence="7">
    <location>
        <position position="142"/>
    </location>
</feature>
<feature type="site" description="Important for catalytic activity" evidence="7">
    <location>
        <position position="211"/>
    </location>
</feature>
<reference evidence="9 10" key="1">
    <citation type="journal article" date="2009" name="PLoS Genet.">
        <title>Adaptations to submarine hydrothermal environments exemplified by the genome of Nautilia profundicola.</title>
        <authorList>
            <person name="Campbell B.J."/>
            <person name="Smith J.L."/>
            <person name="Hanson T.E."/>
            <person name="Klotz M.G."/>
            <person name="Stein L.Y."/>
            <person name="Lee C.K."/>
            <person name="Wu D."/>
            <person name="Robinson J.M."/>
            <person name="Khouri H.M."/>
            <person name="Eisen J.A."/>
            <person name="Cary S.C."/>
        </authorList>
    </citation>
    <scope>NUCLEOTIDE SEQUENCE [LARGE SCALE GENOMIC DNA]</scope>
    <source>
        <strain evidence="10">ATCC BAA-1463 / DSM 18972 / AmH</strain>
    </source>
</reference>
<feature type="binding site" evidence="6">
    <location>
        <position position="243"/>
    </location>
    <ligand>
        <name>Mg(2+)</name>
        <dbReference type="ChEBI" id="CHEBI:18420"/>
        <label>1</label>
    </ligand>
</feature>
<dbReference type="PANTHER" id="PTHR43250:SF2">
    <property type="entry name" value="EXODEOXYRIBONUCLEASE III"/>
    <property type="match status" value="1"/>
</dbReference>
<dbReference type="GO" id="GO:0046872">
    <property type="term" value="F:metal ion binding"/>
    <property type="evidence" value="ECO:0007669"/>
    <property type="project" value="UniProtKB-KW"/>
</dbReference>
<dbReference type="InterPro" id="IPR005135">
    <property type="entry name" value="Endo/exonuclease/phosphatase"/>
</dbReference>
<dbReference type="InterPro" id="IPR037493">
    <property type="entry name" value="ExoIII-like"/>
</dbReference>
<keyword evidence="6" id="KW-0464">Manganese</keyword>
<dbReference type="SUPFAM" id="SSF56219">
    <property type="entry name" value="DNase I-like"/>
    <property type="match status" value="1"/>
</dbReference>
<keyword evidence="2 6" id="KW-0479">Metal-binding</keyword>
<feature type="binding site" evidence="6">
    <location>
        <position position="142"/>
    </location>
    <ligand>
        <name>Mg(2+)</name>
        <dbReference type="ChEBI" id="CHEBI:18420"/>
        <label>1</label>
    </ligand>
</feature>
<dbReference type="eggNOG" id="COG0708">
    <property type="taxonomic scope" value="Bacteria"/>
</dbReference>
<dbReference type="InterPro" id="IPR036691">
    <property type="entry name" value="Endo/exonu/phosph_ase_sf"/>
</dbReference>
<dbReference type="EMBL" id="CP001279">
    <property type="protein sequence ID" value="ACM92387.1"/>
    <property type="molecule type" value="Genomic_DNA"/>
</dbReference>
<feature type="binding site" evidence="6">
    <location>
        <position position="34"/>
    </location>
    <ligand>
        <name>Mg(2+)</name>
        <dbReference type="ChEBI" id="CHEBI:18420"/>
        <label>1</label>
    </ligand>
</feature>
<feature type="active site" description="Proton donor/acceptor" evidence="5">
    <location>
        <position position="140"/>
    </location>
</feature>
<evidence type="ECO:0000256" key="7">
    <source>
        <dbReference type="PIRSR" id="PIRSR604808-3"/>
    </source>
</evidence>
<keyword evidence="10" id="KW-1185">Reference proteome</keyword>
<dbReference type="CDD" id="cd09086">
    <property type="entry name" value="ExoIII-like_AP-endo"/>
    <property type="match status" value="1"/>
</dbReference>
<dbReference type="Pfam" id="PF03372">
    <property type="entry name" value="Exo_endo_phos"/>
    <property type="match status" value="1"/>
</dbReference>
<evidence type="ECO:0000259" key="8">
    <source>
        <dbReference type="Pfam" id="PF03372"/>
    </source>
</evidence>
<organism evidence="9 10">
    <name type="scientific">Nautilia profundicola (strain ATCC BAA-1463 / DSM 18972 / AmH)</name>
    <dbReference type="NCBI Taxonomy" id="598659"/>
    <lineage>
        <taxon>Bacteria</taxon>
        <taxon>Pseudomonadati</taxon>
        <taxon>Campylobacterota</taxon>
        <taxon>Epsilonproteobacteria</taxon>
        <taxon>Nautiliales</taxon>
        <taxon>Nautiliaceae</taxon>
        <taxon>Nautilia</taxon>
    </lineage>
</organism>
<evidence type="ECO:0000256" key="6">
    <source>
        <dbReference type="PIRSR" id="PIRSR604808-2"/>
    </source>
</evidence>
<dbReference type="NCBIfam" id="TIGR00195">
    <property type="entry name" value="exoDNase_III"/>
    <property type="match status" value="1"/>
</dbReference>
<dbReference type="KEGG" id="nam:NAMH_0818"/>
<dbReference type="PANTHER" id="PTHR43250">
    <property type="entry name" value="EXODEOXYRIBONUCLEASE III"/>
    <property type="match status" value="1"/>
</dbReference>
<feature type="active site" description="Proton acceptor" evidence="5">
    <location>
        <position position="243"/>
    </location>
</feature>
<comment type="similarity">
    <text evidence="1">Belongs to the DNA repair enzymes AP/ExoA family.</text>
</comment>
<accession>B9L9B3</accession>
<dbReference type="InterPro" id="IPR004808">
    <property type="entry name" value="AP_endonuc_1"/>
</dbReference>
<proteinExistence type="inferred from homology"/>
<evidence type="ECO:0000313" key="9">
    <source>
        <dbReference type="EMBL" id="ACM92387.1"/>
    </source>
</evidence>
<evidence type="ECO:0000313" key="10">
    <source>
        <dbReference type="Proteomes" id="UP000000448"/>
    </source>
</evidence>
<evidence type="ECO:0000256" key="4">
    <source>
        <dbReference type="ARBA" id="ARBA00022842"/>
    </source>
</evidence>
<keyword evidence="4 6" id="KW-0460">Magnesium</keyword>
<dbReference type="PROSITE" id="PS51435">
    <property type="entry name" value="AP_NUCLEASE_F1_4"/>
    <property type="match status" value="1"/>
</dbReference>
<feature type="binding site" evidence="6">
    <location>
        <position position="140"/>
    </location>
    <ligand>
        <name>Mg(2+)</name>
        <dbReference type="ChEBI" id="CHEBI:18420"/>
        <label>1</label>
    </ligand>
</feature>
<dbReference type="NCBIfam" id="TIGR00633">
    <property type="entry name" value="xth"/>
    <property type="match status" value="1"/>
</dbReference>
<protein>
    <submittedName>
        <fullName evidence="9">Exodeoxyribonuclease III</fullName>
        <ecNumber evidence="9">3.1.11.2</ecNumber>
    </submittedName>
</protein>
<feature type="active site" evidence="5">
    <location>
        <position position="100"/>
    </location>
</feature>
<gene>
    <name evidence="9" type="primary">xth</name>
    <name evidence="9" type="ordered locus">NAMH_0818</name>
</gene>
<dbReference type="AlphaFoldDB" id="B9L9B3"/>
<dbReference type="RefSeq" id="WP_012663758.1">
    <property type="nucleotide sequence ID" value="NC_012115.1"/>
</dbReference>